<dbReference type="EMBL" id="AYTF01000001">
    <property type="protein sequence ID" value="ESV65656.1"/>
    <property type="molecule type" value="Genomic_DNA"/>
</dbReference>
<dbReference type="Proteomes" id="UP000018502">
    <property type="component" value="Unassembled WGS sequence"/>
</dbReference>
<reference evidence="1 2" key="1">
    <citation type="journal article" date="2014" name="Emerg. Infect. Dis.">
        <title>High-level Relatedness among Mycobacterium abscessus subsp. massiliense Strains from Widely Separated Outbreaks.</title>
        <authorList>
            <person name="Tettelin H."/>
            <person name="Davidson R.M."/>
            <person name="Agrawal S."/>
            <person name="Aitken M.L."/>
            <person name="Shallom S."/>
            <person name="Hasan N.A."/>
            <person name="Strong M."/>
            <person name="Nogueira de Moura V.C."/>
            <person name="De Groote M.A."/>
            <person name="Duarte R.S."/>
            <person name="Hine E."/>
            <person name="Parankush S."/>
            <person name="Su Q."/>
            <person name="Daugherty S.C."/>
            <person name="Fraser C.M."/>
            <person name="Brown-Elliott B.A."/>
            <person name="Wallace R.J.Jr."/>
            <person name="Holland S.M."/>
            <person name="Sampaio E.P."/>
            <person name="Olivier K.N."/>
            <person name="Jackson M."/>
            <person name="Zelazny A.M."/>
        </authorList>
    </citation>
    <scope>NUCLEOTIDE SEQUENCE [LARGE SCALE GENOMIC DNA]</scope>
    <source>
        <strain evidence="1 2">MAB_091912_2446</strain>
    </source>
</reference>
<organism evidence="1 2">
    <name type="scientific">Mycobacteroides abscessus MAB_091912_2446</name>
    <dbReference type="NCBI Taxonomy" id="1335414"/>
    <lineage>
        <taxon>Bacteria</taxon>
        <taxon>Bacillati</taxon>
        <taxon>Actinomycetota</taxon>
        <taxon>Actinomycetes</taxon>
        <taxon>Mycobacteriales</taxon>
        <taxon>Mycobacteriaceae</taxon>
        <taxon>Mycobacteroides</taxon>
        <taxon>Mycobacteroides abscessus</taxon>
    </lineage>
</organism>
<dbReference type="AlphaFoldDB" id="A0A829MMA5"/>
<comment type="caution">
    <text evidence="1">The sequence shown here is derived from an EMBL/GenBank/DDBJ whole genome shotgun (WGS) entry which is preliminary data.</text>
</comment>
<proteinExistence type="predicted"/>
<name>A0A829MMA5_9MYCO</name>
<evidence type="ECO:0000313" key="1">
    <source>
        <dbReference type="EMBL" id="ESV65656.1"/>
    </source>
</evidence>
<accession>A0A829MMA5</accession>
<protein>
    <submittedName>
        <fullName evidence="1">Uncharacterized protein</fullName>
    </submittedName>
</protein>
<gene>
    <name evidence="1" type="ORF">L833_3049</name>
</gene>
<evidence type="ECO:0000313" key="2">
    <source>
        <dbReference type="Proteomes" id="UP000018502"/>
    </source>
</evidence>
<sequence length="41" mass="4408">MSSVFVDIGLLGLKVSWITGYDNHLASTAERKVTQVTDVVG</sequence>